<dbReference type="STRING" id="86049.A0A1C1CCD8"/>
<dbReference type="PANTHER" id="PTHR37540">
    <property type="entry name" value="TRANSCRIPTION FACTOR (ACR-2), PUTATIVE-RELATED-RELATED"/>
    <property type="match status" value="1"/>
</dbReference>
<organism evidence="1 2">
    <name type="scientific">Cladophialophora carrionii</name>
    <dbReference type="NCBI Taxonomy" id="86049"/>
    <lineage>
        <taxon>Eukaryota</taxon>
        <taxon>Fungi</taxon>
        <taxon>Dikarya</taxon>
        <taxon>Ascomycota</taxon>
        <taxon>Pezizomycotina</taxon>
        <taxon>Eurotiomycetes</taxon>
        <taxon>Chaetothyriomycetidae</taxon>
        <taxon>Chaetothyriales</taxon>
        <taxon>Herpotrichiellaceae</taxon>
        <taxon>Cladophialophora</taxon>
    </lineage>
</organism>
<proteinExistence type="predicted"/>
<sequence>MSATTSRCHTQTNALDRLPARCIATDQSGKHHVIVTPPSESEQRSGNGPQLRFVILRHAELEWTPKAATQKHKRLEKVDRPQPSRQVVDAGPCSDIQYLGLDGFDRCQAKNPPFDATMLHRLLTSMFPKPVTVRLRHQIEHVFAPTLRLAMQHEELFQAMMAMALAFQEIRSGQLFITPAIAYHSARSIACLRTKLQELETGPDDAVMITTMLLTDIASKYGTRAEYIAHYRGLREMINMRGGPETFAGNTPLLAMLDYADVVTEMLAIPKQPELVEDFGTDCSLGPEHDISYLHYPAHPFPPDLCSDIANLPEGFRELALSLRLSREVIRLIIGAGRQAFFDGEEVKSRPKIYCPSMIMTLSRKIFASSARITEAIICLSIVVSCLSSASFPFGKEDLQLMMELSSLAALRGARESTPDQHYHYIWTVMVAAEACEQDPLLFPITNKLLMDLLEPTARYDLKAPHLLGEWASLEGILRRYFWRHDLLEKWKCVWASALQKLRSATQYEYKYS</sequence>
<comment type="caution">
    <text evidence="1">The sequence shown here is derived from an EMBL/GenBank/DDBJ whole genome shotgun (WGS) entry which is preliminary data.</text>
</comment>
<evidence type="ECO:0000313" key="2">
    <source>
        <dbReference type="Proteomes" id="UP000094526"/>
    </source>
</evidence>
<dbReference type="VEuPathDB" id="FungiDB:G647_09378"/>
<reference evidence="2" key="1">
    <citation type="submission" date="2015-07" db="EMBL/GenBank/DDBJ databases">
        <authorList>
            <person name="Teixeira M.M."/>
            <person name="Souza R.C."/>
            <person name="Almeida L.G."/>
            <person name="Vicente V.A."/>
            <person name="de Hoog S."/>
            <person name="Bocca A.L."/>
            <person name="de Almeida S.R."/>
            <person name="Vasconcelos A.T."/>
            <person name="Felipe M.S."/>
        </authorList>
    </citation>
    <scope>NUCLEOTIDE SEQUENCE [LARGE SCALE GENOMIC DNA]</scope>
    <source>
        <strain evidence="2">KSF</strain>
    </source>
</reference>
<dbReference type="PANTHER" id="PTHR37540:SF5">
    <property type="entry name" value="TRANSCRIPTION FACTOR DOMAIN-CONTAINING PROTEIN"/>
    <property type="match status" value="1"/>
</dbReference>
<dbReference type="Proteomes" id="UP000094526">
    <property type="component" value="Unassembled WGS sequence"/>
</dbReference>
<dbReference type="AlphaFoldDB" id="A0A1C1CCD8"/>
<keyword evidence="2" id="KW-1185">Reference proteome</keyword>
<dbReference type="Pfam" id="PF11951">
    <property type="entry name" value="Fungal_trans_2"/>
    <property type="match status" value="1"/>
</dbReference>
<dbReference type="OrthoDB" id="4159781at2759"/>
<evidence type="ECO:0000313" key="1">
    <source>
        <dbReference type="EMBL" id="OCT46138.1"/>
    </source>
</evidence>
<name>A0A1C1CCD8_9EURO</name>
<gene>
    <name evidence="1" type="ORF">CLCR_01144</name>
</gene>
<dbReference type="InterPro" id="IPR021858">
    <property type="entry name" value="Fun_TF"/>
</dbReference>
<dbReference type="EMBL" id="LGRB01000016">
    <property type="protein sequence ID" value="OCT46138.1"/>
    <property type="molecule type" value="Genomic_DNA"/>
</dbReference>
<dbReference type="VEuPathDB" id="FungiDB:CLCR_01144"/>
<protein>
    <submittedName>
        <fullName evidence="1">Uncharacterized protein</fullName>
    </submittedName>
</protein>
<accession>A0A1C1CCD8</accession>